<proteinExistence type="predicted"/>
<keyword evidence="3 6" id="KW-1133">Transmembrane helix</keyword>
<keyword evidence="4 6" id="KW-0472">Membrane</keyword>
<dbReference type="OrthoDB" id="10021397at2759"/>
<evidence type="ECO:0000256" key="5">
    <source>
        <dbReference type="SAM" id="MobiDB-lite"/>
    </source>
</evidence>
<evidence type="ECO:0000256" key="1">
    <source>
        <dbReference type="ARBA" id="ARBA00004141"/>
    </source>
</evidence>
<evidence type="ECO:0000313" key="8">
    <source>
        <dbReference type="Proteomes" id="UP000054516"/>
    </source>
</evidence>
<evidence type="ECO:0000256" key="4">
    <source>
        <dbReference type="ARBA" id="ARBA00023136"/>
    </source>
</evidence>
<gene>
    <name evidence="7" type="ORF">SAMD00023353_0503380</name>
</gene>
<feature type="compositionally biased region" description="Basic and acidic residues" evidence="5">
    <location>
        <begin position="169"/>
        <end position="178"/>
    </location>
</feature>
<evidence type="ECO:0000313" key="7">
    <source>
        <dbReference type="EMBL" id="GAP83917.2"/>
    </source>
</evidence>
<sequence>MIIGSFLIIIGAGLLITLQVDTGKAKWIGYQVLYGFGLGMGMYIPNPAVVAALDEADAPAGIDLMFFSQQLAGAIFISVGQNVFTNELASRLSMFQGFDKSMIEDSGVTVIISSIPVELRSRVLDAYNGALRNTFRVGLIIATLTVISAVIGGGVLSQGPNGASAKGEGQGKPEERNKMGPGSECLKSQRPPSATYATE</sequence>
<accession>A0A1S7UKT4</accession>
<protein>
    <submittedName>
        <fullName evidence="7">Putative MFS aflatoxin efflux</fullName>
    </submittedName>
</protein>
<name>A0A1S7UKT4_ROSNE</name>
<organism evidence="7">
    <name type="scientific">Rosellinia necatrix</name>
    <name type="common">White root-rot fungus</name>
    <dbReference type="NCBI Taxonomy" id="77044"/>
    <lineage>
        <taxon>Eukaryota</taxon>
        <taxon>Fungi</taxon>
        <taxon>Dikarya</taxon>
        <taxon>Ascomycota</taxon>
        <taxon>Pezizomycotina</taxon>
        <taxon>Sordariomycetes</taxon>
        <taxon>Xylariomycetidae</taxon>
        <taxon>Xylariales</taxon>
        <taxon>Xylariaceae</taxon>
        <taxon>Rosellinia</taxon>
    </lineage>
</organism>
<dbReference type="GO" id="GO:0005886">
    <property type="term" value="C:plasma membrane"/>
    <property type="evidence" value="ECO:0007669"/>
    <property type="project" value="TreeGrafter"/>
</dbReference>
<reference evidence="7" key="1">
    <citation type="submission" date="2016-03" db="EMBL/GenBank/DDBJ databases">
        <title>Draft genome sequence of Rosellinia necatrix.</title>
        <authorList>
            <person name="Kanematsu S."/>
        </authorList>
    </citation>
    <scope>NUCLEOTIDE SEQUENCE [LARGE SCALE GENOMIC DNA]</scope>
    <source>
        <strain evidence="7">W97</strain>
    </source>
</reference>
<dbReference type="EMBL" id="DF977450">
    <property type="protein sequence ID" value="GAP83917.2"/>
    <property type="molecule type" value="Genomic_DNA"/>
</dbReference>
<comment type="subcellular location">
    <subcellularLocation>
        <location evidence="1">Membrane</location>
        <topology evidence="1">Multi-pass membrane protein</topology>
    </subcellularLocation>
</comment>
<dbReference type="PANTHER" id="PTHR23501:SF153">
    <property type="entry name" value="AFLATOXIN EFFLUX PUMP, PUTATIVE-RELATED"/>
    <property type="match status" value="1"/>
</dbReference>
<feature type="transmembrane region" description="Helical" evidence="6">
    <location>
        <begin position="137"/>
        <end position="156"/>
    </location>
</feature>
<evidence type="ECO:0000256" key="2">
    <source>
        <dbReference type="ARBA" id="ARBA00022692"/>
    </source>
</evidence>
<dbReference type="Proteomes" id="UP000054516">
    <property type="component" value="Unassembled WGS sequence"/>
</dbReference>
<keyword evidence="2 6" id="KW-0812">Transmembrane</keyword>
<dbReference type="STRING" id="77044.A0A1S7UKT4"/>
<dbReference type="AlphaFoldDB" id="A0A1S7UKT4"/>
<evidence type="ECO:0000256" key="6">
    <source>
        <dbReference type="SAM" id="Phobius"/>
    </source>
</evidence>
<keyword evidence="8" id="KW-1185">Reference proteome</keyword>
<feature type="region of interest" description="Disordered" evidence="5">
    <location>
        <begin position="159"/>
        <end position="199"/>
    </location>
</feature>
<evidence type="ECO:0000256" key="3">
    <source>
        <dbReference type="ARBA" id="ARBA00022989"/>
    </source>
</evidence>
<feature type="transmembrane region" description="Helical" evidence="6">
    <location>
        <begin position="32"/>
        <end position="52"/>
    </location>
</feature>
<feature type="compositionally biased region" description="Polar residues" evidence="5">
    <location>
        <begin position="190"/>
        <end position="199"/>
    </location>
</feature>
<dbReference type="OMA" id="MWIGAPI"/>
<dbReference type="PANTHER" id="PTHR23501">
    <property type="entry name" value="MAJOR FACILITATOR SUPERFAMILY"/>
    <property type="match status" value="1"/>
</dbReference>
<dbReference type="GO" id="GO:0022857">
    <property type="term" value="F:transmembrane transporter activity"/>
    <property type="evidence" value="ECO:0007669"/>
    <property type="project" value="TreeGrafter"/>
</dbReference>